<evidence type="ECO:0000313" key="3">
    <source>
        <dbReference type="EMBL" id="SDE09764.1"/>
    </source>
</evidence>
<dbReference type="SUPFAM" id="SSF103481">
    <property type="entry name" value="Multidrug resistance efflux transporter EmrE"/>
    <property type="match status" value="2"/>
</dbReference>
<dbReference type="Pfam" id="PF00892">
    <property type="entry name" value="EamA"/>
    <property type="match status" value="2"/>
</dbReference>
<feature type="transmembrane region" description="Helical" evidence="1">
    <location>
        <begin position="36"/>
        <end position="54"/>
    </location>
</feature>
<feature type="domain" description="EamA" evidence="2">
    <location>
        <begin position="5"/>
        <end position="137"/>
    </location>
</feature>
<gene>
    <name evidence="3" type="ORF">SAMN04488567_0809</name>
</gene>
<name>A0A1G7A4G2_9RHOB</name>
<dbReference type="PANTHER" id="PTHR22911">
    <property type="entry name" value="ACYL-MALONYL CONDENSING ENZYME-RELATED"/>
    <property type="match status" value="1"/>
</dbReference>
<dbReference type="EMBL" id="FNAT01000001">
    <property type="protein sequence ID" value="SDE09764.1"/>
    <property type="molecule type" value="Genomic_DNA"/>
</dbReference>
<reference evidence="4" key="1">
    <citation type="submission" date="2016-10" db="EMBL/GenBank/DDBJ databases">
        <authorList>
            <person name="Varghese N."/>
            <person name="Submissions S."/>
        </authorList>
    </citation>
    <scope>NUCLEOTIDE SEQUENCE [LARGE SCALE GENOMIC DNA]</scope>
    <source>
        <strain evidence="4">DSM 21424</strain>
    </source>
</reference>
<dbReference type="PANTHER" id="PTHR22911:SF135">
    <property type="entry name" value="BLR4310 PROTEIN"/>
    <property type="match status" value="1"/>
</dbReference>
<dbReference type="STRING" id="521013.SAMN04488567_0809"/>
<dbReference type="GO" id="GO:0016020">
    <property type="term" value="C:membrane"/>
    <property type="evidence" value="ECO:0007669"/>
    <property type="project" value="InterPro"/>
</dbReference>
<keyword evidence="4" id="KW-1185">Reference proteome</keyword>
<feature type="transmembrane region" description="Helical" evidence="1">
    <location>
        <begin position="97"/>
        <end position="115"/>
    </location>
</feature>
<feature type="transmembrane region" description="Helical" evidence="1">
    <location>
        <begin position="177"/>
        <end position="202"/>
    </location>
</feature>
<keyword evidence="1" id="KW-1133">Transmembrane helix</keyword>
<feature type="transmembrane region" description="Helical" evidence="1">
    <location>
        <begin position="208"/>
        <end position="225"/>
    </location>
</feature>
<dbReference type="Gene3D" id="1.10.3730.20">
    <property type="match status" value="2"/>
</dbReference>
<evidence type="ECO:0000256" key="1">
    <source>
        <dbReference type="SAM" id="Phobius"/>
    </source>
</evidence>
<dbReference type="InterPro" id="IPR000620">
    <property type="entry name" value="EamA_dom"/>
</dbReference>
<organism evidence="3 4">
    <name type="scientific">Limimaricola pyoseonensis</name>
    <dbReference type="NCBI Taxonomy" id="521013"/>
    <lineage>
        <taxon>Bacteria</taxon>
        <taxon>Pseudomonadati</taxon>
        <taxon>Pseudomonadota</taxon>
        <taxon>Alphaproteobacteria</taxon>
        <taxon>Rhodobacterales</taxon>
        <taxon>Paracoccaceae</taxon>
        <taxon>Limimaricola</taxon>
    </lineage>
</organism>
<evidence type="ECO:0000259" key="2">
    <source>
        <dbReference type="Pfam" id="PF00892"/>
    </source>
</evidence>
<accession>A0A1G7A4G2</accession>
<feature type="transmembrane region" description="Helical" evidence="1">
    <location>
        <begin position="237"/>
        <end position="256"/>
    </location>
</feature>
<sequence length="297" mass="31295">MENLRGSVLMVLAMLGFALEDMFVKQMADALPVGQILMLLGLGGGLVFAAMSLARGDRLWSADFNHPAVVARNLGEVIGTGAFITAVALSPLSTATAIAQSIPLLVTLGAALFFAEPVGWRRWTAICIGMIGVLVVIRPGMAGFTPMSLFALLGAVGLAGRDLISRRVPQRISSVKLSVYAFLILVPVGYAMVVVAGAELVMPDATNAARLAAGIAVGVAAYYALTAATRLGDVSVVAPYRYTRLVFALVIAYVAFGERPDALTYVGAAIIVGSGIYTLWREARLRRRASRRVTPAL</sequence>
<keyword evidence="1" id="KW-0812">Transmembrane</keyword>
<dbReference type="OrthoDB" id="7165334at2"/>
<dbReference type="AlphaFoldDB" id="A0A1G7A4G2"/>
<dbReference type="RefSeq" id="WP_090109500.1">
    <property type="nucleotide sequence ID" value="NZ_FNAT01000001.1"/>
</dbReference>
<dbReference type="InterPro" id="IPR037185">
    <property type="entry name" value="EmrE-like"/>
</dbReference>
<dbReference type="Proteomes" id="UP000198922">
    <property type="component" value="Unassembled WGS sequence"/>
</dbReference>
<proteinExistence type="predicted"/>
<feature type="domain" description="EamA" evidence="2">
    <location>
        <begin position="148"/>
        <end position="274"/>
    </location>
</feature>
<protein>
    <submittedName>
        <fullName evidence="3">Permease of the drug/metabolite transporter (DMT) superfamily</fullName>
    </submittedName>
</protein>
<keyword evidence="1" id="KW-0472">Membrane</keyword>
<evidence type="ECO:0000313" key="4">
    <source>
        <dbReference type="Proteomes" id="UP000198922"/>
    </source>
</evidence>
<feature type="transmembrane region" description="Helical" evidence="1">
    <location>
        <begin position="262"/>
        <end position="280"/>
    </location>
</feature>